<name>A0A811T4H4_9EURY</name>
<gene>
    <name evidence="1" type="ORF">EMLJLAPB_00233</name>
</gene>
<organism evidence="1 2">
    <name type="scientific">Candidatus Argoarchaeum ethanivorans</name>
    <dbReference type="NCBI Taxonomy" id="2608793"/>
    <lineage>
        <taxon>Archaea</taxon>
        <taxon>Methanobacteriati</taxon>
        <taxon>Methanobacteriota</taxon>
        <taxon>Stenosarchaea group</taxon>
        <taxon>Methanomicrobia</taxon>
        <taxon>Methanosarcinales</taxon>
        <taxon>Methanosarcinales incertae sedis</taxon>
        <taxon>GOM Arc I cluster</taxon>
        <taxon>Candidatus Argoarchaeum</taxon>
    </lineage>
</organism>
<dbReference type="PIRSF" id="PIRSF005357">
    <property type="entry name" value="UCP005357"/>
    <property type="match status" value="1"/>
</dbReference>
<dbReference type="Proteomes" id="UP000634805">
    <property type="component" value="Unassembled WGS sequence"/>
</dbReference>
<reference evidence="1" key="1">
    <citation type="submission" date="2020-10" db="EMBL/GenBank/DDBJ databases">
        <authorList>
            <person name="Hahn C.J."/>
            <person name="Laso-Perez R."/>
            <person name="Vulcano F."/>
            <person name="Vaziourakis K.-M."/>
            <person name="Stokke R."/>
            <person name="Steen I.H."/>
            <person name="Teske A."/>
            <person name="Boetius A."/>
            <person name="Liebeke M."/>
            <person name="Amann R."/>
            <person name="Knittel K."/>
        </authorList>
    </citation>
    <scope>NUCLEOTIDE SEQUENCE</scope>
    <source>
        <strain evidence="1">Gfbio:e3339647-f889-4370-9287-4fb5cb688e4c:AG392D22_GoMArc1</strain>
    </source>
</reference>
<dbReference type="Pfam" id="PF04007">
    <property type="entry name" value="DUF354"/>
    <property type="match status" value="1"/>
</dbReference>
<dbReference type="AlphaFoldDB" id="A0A811T4H4"/>
<accession>A0A811T4H4</accession>
<sequence length="345" mass="39882">MRILVDVGHPTDVNLFRNVIGELTKRGHVIKIAARDKENVTEVLDGYNFEYDMGKHYKHLLAKAYGEIINDIWIYRISREFKPDIFISSGSPYSAQVSKIFRKPHIAFTNTERANLAIRLMLPFTDVVCTPSCFTRDLGPKQVRFNGYYELAYLHPNHFTPNVSTLERLNIGMDDKYVLLRFSSLESHHDIGVKGFDFDSSEDMLEFIKKIEDYGRVFLTSEIPLTEELEKYRINVPIKDFHTFVSYATMYIGEGAKTASEAAILGVPSIYVSTSRRGYLDELEETYDLAYTVTNREEALEKAIDLLKDENLKSKWQDKKEKMLNEKIDAAKFMVEFIEEYAKTP</sequence>
<evidence type="ECO:0000313" key="2">
    <source>
        <dbReference type="Proteomes" id="UP000634805"/>
    </source>
</evidence>
<dbReference type="PANTHER" id="PTHR39662">
    <property type="entry name" value="DUF354 DOMAIN-CONTAINING PROTEIN-RELATED"/>
    <property type="match status" value="1"/>
</dbReference>
<dbReference type="SUPFAM" id="SSF53756">
    <property type="entry name" value="UDP-Glycosyltransferase/glycogen phosphorylase"/>
    <property type="match status" value="1"/>
</dbReference>
<protein>
    <recommendedName>
        <fullName evidence="3">DUF354 domain-containing protein</fullName>
    </recommendedName>
</protein>
<dbReference type="EMBL" id="CAJHIS010000004">
    <property type="protein sequence ID" value="CAD6492186.1"/>
    <property type="molecule type" value="Genomic_DNA"/>
</dbReference>
<dbReference type="PANTHER" id="PTHR39662:SF1">
    <property type="entry name" value="DUF354 DOMAIN-CONTAINING PROTEIN"/>
    <property type="match status" value="1"/>
</dbReference>
<comment type="caution">
    <text evidence="1">The sequence shown here is derived from an EMBL/GenBank/DDBJ whole genome shotgun (WGS) entry which is preliminary data.</text>
</comment>
<evidence type="ECO:0000313" key="1">
    <source>
        <dbReference type="EMBL" id="CAD6492186.1"/>
    </source>
</evidence>
<evidence type="ECO:0008006" key="3">
    <source>
        <dbReference type="Google" id="ProtNLM"/>
    </source>
</evidence>
<dbReference type="InterPro" id="IPR007152">
    <property type="entry name" value="DUF354"/>
</dbReference>
<proteinExistence type="predicted"/>